<protein>
    <recommendedName>
        <fullName evidence="1">VTC domain-containing protein</fullName>
    </recommendedName>
</protein>
<dbReference type="Pfam" id="PF09359">
    <property type="entry name" value="VTC"/>
    <property type="match status" value="1"/>
</dbReference>
<reference evidence="2 3" key="1">
    <citation type="submission" date="2021-02" db="EMBL/GenBank/DDBJ databases">
        <title>Complete genome of Desulfoluna sp. strain ASN36.</title>
        <authorList>
            <person name="Takahashi A."/>
            <person name="Kojima H."/>
            <person name="Fukui M."/>
        </authorList>
    </citation>
    <scope>NUCLEOTIDE SEQUENCE [LARGE SCALE GENOMIC DNA]</scope>
    <source>
        <strain evidence="2 3">ASN36</strain>
    </source>
</reference>
<dbReference type="Gene3D" id="3.20.100.30">
    <property type="entry name" value="VTC, catalytic tunnel domain"/>
    <property type="match status" value="1"/>
</dbReference>
<name>A0ABN6F1R6_9BACT</name>
<sequence>MRHHRRKTIPSLLERYELKYLIPVEMIGPISDFASVYCSLDHYSTCSDTGFYRVNSLYLDSPDYLFLRMRLEGVQNRFNMRVRSYGDDPDVPYFLELKQKTGGVVRKYRAAETDKEWYRVYTEPGFIAKGEGDGENALNKQRFERMVYTYDAAPKILTQYLRKAWVSNVDDYARVTFDTDLKFRPQTTYQPVPGRGWMVSCDHTLAFDPGCSVILELKCYTSRVPLWMIDLIRFFHLQRRSFSKYLTGASELMGLHRYDSASRVSAVF</sequence>
<evidence type="ECO:0000313" key="3">
    <source>
        <dbReference type="Proteomes" id="UP001320148"/>
    </source>
</evidence>
<evidence type="ECO:0000313" key="2">
    <source>
        <dbReference type="EMBL" id="BCS95257.1"/>
    </source>
</evidence>
<dbReference type="InterPro" id="IPR018966">
    <property type="entry name" value="VTC_domain"/>
</dbReference>
<dbReference type="Proteomes" id="UP001320148">
    <property type="component" value="Chromosome"/>
</dbReference>
<feature type="domain" description="VTC" evidence="1">
    <location>
        <begin position="14"/>
        <end position="250"/>
    </location>
</feature>
<dbReference type="CDD" id="cd07750">
    <property type="entry name" value="PolyPPase_VTC_like"/>
    <property type="match status" value="1"/>
</dbReference>
<dbReference type="InterPro" id="IPR042267">
    <property type="entry name" value="VTC_sf"/>
</dbReference>
<keyword evidence="3" id="KW-1185">Reference proteome</keyword>
<accession>A0ABN6F1R6</accession>
<dbReference type="EMBL" id="AP024488">
    <property type="protein sequence ID" value="BCS95257.1"/>
    <property type="molecule type" value="Genomic_DNA"/>
</dbReference>
<gene>
    <name evidence="2" type="ORF">DSLASN_08890</name>
</gene>
<organism evidence="2 3">
    <name type="scientific">Desulfoluna limicola</name>
    <dbReference type="NCBI Taxonomy" id="2810562"/>
    <lineage>
        <taxon>Bacteria</taxon>
        <taxon>Pseudomonadati</taxon>
        <taxon>Thermodesulfobacteriota</taxon>
        <taxon>Desulfobacteria</taxon>
        <taxon>Desulfobacterales</taxon>
        <taxon>Desulfolunaceae</taxon>
        <taxon>Desulfoluna</taxon>
    </lineage>
</organism>
<proteinExistence type="predicted"/>
<evidence type="ECO:0000259" key="1">
    <source>
        <dbReference type="Pfam" id="PF09359"/>
    </source>
</evidence>